<evidence type="ECO:0000313" key="3">
    <source>
        <dbReference type="Proteomes" id="UP000824280"/>
    </source>
</evidence>
<dbReference type="PANTHER" id="PTHR43861">
    <property type="entry name" value="TRANS-ACONITATE 2-METHYLTRANSFERASE-RELATED"/>
    <property type="match status" value="1"/>
</dbReference>
<dbReference type="Gene3D" id="3.40.50.720">
    <property type="entry name" value="NAD(P)-binding Rossmann-like Domain"/>
    <property type="match status" value="1"/>
</dbReference>
<dbReference type="Gene3D" id="3.40.50.150">
    <property type="entry name" value="Vaccinia Virus protein VP39"/>
    <property type="match status" value="1"/>
</dbReference>
<keyword evidence="2" id="KW-0489">Methyltransferase</keyword>
<keyword evidence="3" id="KW-1185">Reference proteome</keyword>
<sequence length="410" mass="45696">MNMVEAPPVADTKIELNDLGHVTTCPTCGSGKTKLFYEVEDVPTNSCILFDTREDAVGCDKGSIALRFCQTCGFIYNSAFRQDLTEYSGRYEETQGFSPTFSKFHRDLAQQMIDRHGLTGKRVMEIGCGKGEFLLLLSQLGENEGVGIDPSALPERLEGVAGAERVTLIPEYFEPYHCDDQPDFLCCKMTLEHITQTSDFISTIRAGLDPDKQTVVFFQVPEADRIIRHCAFEDIYHEHCSYFTESSLRHLFSSNGFKVTRTAIEYDDQYLTIEALPNRSPDAVHDAEAFDALAQLVETFPDRLEEHKKHWRGTVAKAKADGKTVVLWGSGSKAVSFLTLPDIAQAVDFVTDINPNRQGHFMPGTGHPIIAPDQLKDIDPGLVVVMNRIYEDEISQSLADMGIDCAVECL</sequence>
<dbReference type="GO" id="GO:0032259">
    <property type="term" value="P:methylation"/>
    <property type="evidence" value="ECO:0007669"/>
    <property type="project" value="UniProtKB-KW"/>
</dbReference>
<dbReference type="InterPro" id="IPR029063">
    <property type="entry name" value="SAM-dependent_MTases_sf"/>
</dbReference>
<dbReference type="CDD" id="cd02440">
    <property type="entry name" value="AdoMet_MTases"/>
    <property type="match status" value="1"/>
</dbReference>
<dbReference type="SUPFAM" id="SSF53335">
    <property type="entry name" value="S-adenosyl-L-methionine-dependent methyltransferases"/>
    <property type="match status" value="1"/>
</dbReference>
<dbReference type="InterPro" id="IPR013691">
    <property type="entry name" value="MeTrfase_14"/>
</dbReference>
<reference evidence="2 3" key="1">
    <citation type="submission" date="2021-08" db="EMBL/GenBank/DDBJ databases">
        <title>Comparative Genomics Analysis of the Genus Qipengyuania Reveals Extensive Genetic Diversity and Metabolic Versatility, Including the Description of Fifteen Novel Species.</title>
        <authorList>
            <person name="Liu Y."/>
        </authorList>
    </citation>
    <scope>NUCLEOTIDE SEQUENCE [LARGE SCALE GENOMIC DNA]</scope>
    <source>
        <strain evidence="2 3">1XM2-8</strain>
    </source>
</reference>
<dbReference type="Proteomes" id="UP000824280">
    <property type="component" value="Chromosome"/>
</dbReference>
<dbReference type="EMBL" id="CP081297">
    <property type="protein sequence ID" value="QZD86559.1"/>
    <property type="molecule type" value="Genomic_DNA"/>
</dbReference>
<evidence type="ECO:0000313" key="2">
    <source>
        <dbReference type="EMBL" id="QZD86559.1"/>
    </source>
</evidence>
<proteinExistence type="predicted"/>
<dbReference type="Pfam" id="PF13489">
    <property type="entry name" value="Methyltransf_23"/>
    <property type="match status" value="1"/>
</dbReference>
<organism evidence="2 3">
    <name type="scientific">Qipengyuania psychrotolerans</name>
    <dbReference type="NCBI Taxonomy" id="2867238"/>
    <lineage>
        <taxon>Bacteria</taxon>
        <taxon>Pseudomonadati</taxon>
        <taxon>Pseudomonadota</taxon>
        <taxon>Alphaproteobacteria</taxon>
        <taxon>Sphingomonadales</taxon>
        <taxon>Erythrobacteraceae</taxon>
        <taxon>Qipengyuania</taxon>
    </lineage>
</organism>
<gene>
    <name evidence="2" type="ORF">K3166_10055</name>
</gene>
<dbReference type="Pfam" id="PF08484">
    <property type="entry name" value="Methyltransf_14"/>
    <property type="match status" value="1"/>
</dbReference>
<accession>A0ABX8ZCE0</accession>
<dbReference type="GO" id="GO:0008168">
    <property type="term" value="F:methyltransferase activity"/>
    <property type="evidence" value="ECO:0007669"/>
    <property type="project" value="UniProtKB-KW"/>
</dbReference>
<dbReference type="RefSeq" id="WP_221422103.1">
    <property type="nucleotide sequence ID" value="NZ_CP081297.1"/>
</dbReference>
<name>A0ABX8ZCE0_9SPHN</name>
<evidence type="ECO:0000259" key="1">
    <source>
        <dbReference type="Pfam" id="PF08484"/>
    </source>
</evidence>
<protein>
    <submittedName>
        <fullName evidence="2">Methyltransferase domain-containing protein</fullName>
    </submittedName>
</protein>
<feature type="domain" description="C-methyltransferase" evidence="1">
    <location>
        <begin position="295"/>
        <end position="401"/>
    </location>
</feature>
<keyword evidence="2" id="KW-0808">Transferase</keyword>